<dbReference type="CDD" id="cd15482">
    <property type="entry name" value="Sialidase_non-viral"/>
    <property type="match status" value="1"/>
</dbReference>
<protein>
    <recommendedName>
        <fullName evidence="2">Exo-alpha-sialidase</fullName>
    </recommendedName>
</protein>
<evidence type="ECO:0008006" key="2">
    <source>
        <dbReference type="Google" id="ProtNLM"/>
    </source>
</evidence>
<dbReference type="InterPro" id="IPR026856">
    <property type="entry name" value="Sialidase_fam"/>
</dbReference>
<organism evidence="1">
    <name type="scientific">Haptolina ericina</name>
    <dbReference type="NCBI Taxonomy" id="156174"/>
    <lineage>
        <taxon>Eukaryota</taxon>
        <taxon>Haptista</taxon>
        <taxon>Haptophyta</taxon>
        <taxon>Prymnesiophyceae</taxon>
        <taxon>Prymnesiales</taxon>
        <taxon>Prymnesiaceae</taxon>
        <taxon>Haptolina</taxon>
    </lineage>
</organism>
<dbReference type="GO" id="GO:0006689">
    <property type="term" value="P:ganglioside catabolic process"/>
    <property type="evidence" value="ECO:0007669"/>
    <property type="project" value="TreeGrafter"/>
</dbReference>
<gene>
    <name evidence="1" type="ORF">HERI1096_LOCUS38767</name>
</gene>
<proteinExistence type="predicted"/>
<dbReference type="SUPFAM" id="SSF50939">
    <property type="entry name" value="Sialidases"/>
    <property type="match status" value="1"/>
</dbReference>
<name>A0A7S3C191_9EUKA</name>
<dbReference type="GO" id="GO:0005737">
    <property type="term" value="C:cytoplasm"/>
    <property type="evidence" value="ECO:0007669"/>
    <property type="project" value="TreeGrafter"/>
</dbReference>
<dbReference type="GO" id="GO:0016020">
    <property type="term" value="C:membrane"/>
    <property type="evidence" value="ECO:0007669"/>
    <property type="project" value="TreeGrafter"/>
</dbReference>
<dbReference type="Gene3D" id="2.120.10.10">
    <property type="match status" value="1"/>
</dbReference>
<dbReference type="PANTHER" id="PTHR10628:SF30">
    <property type="entry name" value="EXO-ALPHA-SIALIDASE"/>
    <property type="match status" value="1"/>
</dbReference>
<accession>A0A7S3C191</accession>
<dbReference type="InterPro" id="IPR036278">
    <property type="entry name" value="Sialidase_sf"/>
</dbReference>
<reference evidence="1" key="1">
    <citation type="submission" date="2021-01" db="EMBL/GenBank/DDBJ databases">
        <authorList>
            <person name="Corre E."/>
            <person name="Pelletier E."/>
            <person name="Niang G."/>
            <person name="Scheremetjew M."/>
            <person name="Finn R."/>
            <person name="Kale V."/>
            <person name="Holt S."/>
            <person name="Cochrane G."/>
            <person name="Meng A."/>
            <person name="Brown T."/>
            <person name="Cohen L."/>
        </authorList>
    </citation>
    <scope>NUCLEOTIDE SEQUENCE</scope>
    <source>
        <strain evidence="1">CCMP281</strain>
    </source>
</reference>
<dbReference type="GO" id="GO:0009313">
    <property type="term" value="P:oligosaccharide catabolic process"/>
    <property type="evidence" value="ECO:0007669"/>
    <property type="project" value="TreeGrafter"/>
</dbReference>
<dbReference type="EMBL" id="HBHX01070220">
    <property type="protein sequence ID" value="CAE0151100.1"/>
    <property type="molecule type" value="Transcribed_RNA"/>
</dbReference>
<evidence type="ECO:0000313" key="1">
    <source>
        <dbReference type="EMBL" id="CAE0151100.1"/>
    </source>
</evidence>
<dbReference type="GO" id="GO:0004308">
    <property type="term" value="F:exo-alpha-sialidase activity"/>
    <property type="evidence" value="ECO:0007669"/>
    <property type="project" value="InterPro"/>
</dbReference>
<dbReference type="PANTHER" id="PTHR10628">
    <property type="entry name" value="SIALIDASE"/>
    <property type="match status" value="1"/>
</dbReference>
<sequence>MNCGSSWPTSLGNDVVMACGAGSARSSDGGRTWVASSVNISLDANVTSMVEMMVSPDGRSTRSLSMMIRAGSHDGYLQHAIAQSNDAGDTWGAARLLPIVGATCEGSIGRDSSAPPGQVLLATISGHVPFRLGRGNMSVWTLETELEGADPVSVLDVWPNAAGYSDFAQAKSGQMLLLFEAGGTVYDYGIKLSPISISSGRRS</sequence>
<dbReference type="AlphaFoldDB" id="A0A7S3C191"/>